<dbReference type="CDD" id="cd01854">
    <property type="entry name" value="YjeQ_EngC"/>
    <property type="match status" value="1"/>
</dbReference>
<dbReference type="PANTHER" id="PTHR32120">
    <property type="entry name" value="SMALL RIBOSOMAL SUBUNIT BIOGENESIS GTPASE RSGA"/>
    <property type="match status" value="1"/>
</dbReference>
<evidence type="ECO:0000259" key="3">
    <source>
        <dbReference type="PROSITE" id="PS50936"/>
    </source>
</evidence>
<dbReference type="InterPro" id="IPR004881">
    <property type="entry name" value="Ribosome_biogen_GTPase_RsgA"/>
</dbReference>
<keyword evidence="6" id="KW-1185">Reference proteome</keyword>
<dbReference type="PROSITE" id="PS51721">
    <property type="entry name" value="G_CP"/>
    <property type="match status" value="1"/>
</dbReference>
<feature type="domain" description="CP-type G" evidence="4">
    <location>
        <begin position="94"/>
        <end position="252"/>
    </location>
</feature>
<accession>A0ABW9F6X5</accession>
<evidence type="ECO:0000259" key="4">
    <source>
        <dbReference type="PROSITE" id="PS51721"/>
    </source>
</evidence>
<dbReference type="EMBL" id="JBFNFH010000013">
    <property type="protein sequence ID" value="MFM1525204.1"/>
    <property type="molecule type" value="Genomic_DNA"/>
</dbReference>
<dbReference type="SUPFAM" id="SSF52540">
    <property type="entry name" value="P-loop containing nucleoside triphosphate hydrolases"/>
    <property type="match status" value="1"/>
</dbReference>
<feature type="domain" description="EngC GTPase" evidence="3">
    <location>
        <begin position="103"/>
        <end position="250"/>
    </location>
</feature>
<dbReference type="Proteomes" id="UP001629536">
    <property type="component" value="Unassembled WGS sequence"/>
</dbReference>
<evidence type="ECO:0000256" key="2">
    <source>
        <dbReference type="ARBA" id="ARBA00023134"/>
    </source>
</evidence>
<dbReference type="InterPro" id="IPR030378">
    <property type="entry name" value="G_CP_dom"/>
</dbReference>
<dbReference type="InterPro" id="IPR010914">
    <property type="entry name" value="RsgA_GTPase_dom"/>
</dbReference>
<comment type="caution">
    <text evidence="5">The sequence shown here is derived from an EMBL/GenBank/DDBJ whole genome shotgun (WGS) entry which is preliminary data.</text>
</comment>
<evidence type="ECO:0000313" key="6">
    <source>
        <dbReference type="Proteomes" id="UP001629536"/>
    </source>
</evidence>
<dbReference type="Pfam" id="PF03193">
    <property type="entry name" value="RsgA_GTPase"/>
    <property type="match status" value="1"/>
</dbReference>
<evidence type="ECO:0000313" key="5">
    <source>
        <dbReference type="EMBL" id="MFM1525204.1"/>
    </source>
</evidence>
<sequence>MSISYGVEEYINRNFLSLNRNIYRIINKSRTYFKLAKSDKDIIRVSITGNNDSYVVGDFVEIIQYDNINYIQKLYTRYSIISKATNTTKKDYGYNGGEQILASNVDQIFIIIAADQRFTLSKFERYLLTFGNMAKDIIVLISKSDFDENTKKIFKTIKDVYPNIEVIYYSIYNKNSMMNVKMFFKENKTAILVGSSGAGKSTLTNYLLSVENAVIQDVRSDGKGKHTTTSSSLYYLSETNSYLIDTPGFKTISTRREVDEDILFEEISNLSNFCKFNDCKHDTEPGCAVKKAIENGDLSRELYDRYLINKYKELRFKKFEEKKFAKKERKKI</sequence>
<reference evidence="5 6" key="1">
    <citation type="journal article" date="2024" name="Front. Microbiol.">
        <title>Pangenomic and biochemical analyses of Helcococcus ovis reveal widespread tetracycline resistance and a novel bacterial species, Helcococcus bovis.</title>
        <authorList>
            <person name="Cunha F."/>
            <person name="Zhai Y."/>
            <person name="Casaro S."/>
            <person name="Jones K.L."/>
            <person name="Hernandez M."/>
            <person name="Bisinotto R.S."/>
            <person name="Kariyawasam S."/>
            <person name="Brown M.B."/>
            <person name="Phillips A."/>
            <person name="Jeong K.C."/>
            <person name="Galvao K.N."/>
        </authorList>
    </citation>
    <scope>NUCLEOTIDE SEQUENCE [LARGE SCALE GENOMIC DNA]</scope>
    <source>
        <strain evidence="5 6">KG197</strain>
    </source>
</reference>
<name>A0ABW9F6X5_9FIRM</name>
<dbReference type="Gene3D" id="3.40.50.300">
    <property type="entry name" value="P-loop containing nucleotide triphosphate hydrolases"/>
    <property type="match status" value="1"/>
</dbReference>
<proteinExistence type="predicted"/>
<keyword evidence="1" id="KW-0547">Nucleotide-binding</keyword>
<organism evidence="5 6">
    <name type="scientific">Helcococcus bovis</name>
    <dbReference type="NCBI Taxonomy" id="3153252"/>
    <lineage>
        <taxon>Bacteria</taxon>
        <taxon>Bacillati</taxon>
        <taxon>Bacillota</taxon>
        <taxon>Tissierellia</taxon>
        <taxon>Tissierellales</taxon>
        <taxon>Peptoniphilaceae</taxon>
        <taxon>Helcococcus</taxon>
    </lineage>
</organism>
<dbReference type="NCBIfam" id="TIGR00157">
    <property type="entry name" value="ribosome small subunit-dependent GTPase A"/>
    <property type="match status" value="1"/>
</dbReference>
<gene>
    <name evidence="5" type="primary">rsgA</name>
    <name evidence="5" type="ORF">ABGF40_05895</name>
</gene>
<keyword evidence="2" id="KW-0342">GTP-binding</keyword>
<protein>
    <submittedName>
        <fullName evidence="5">Ribosome small subunit-dependent GTPase A</fullName>
    </submittedName>
</protein>
<dbReference type="Gene3D" id="1.10.40.50">
    <property type="entry name" value="Probable gtpase engc, domain 3"/>
    <property type="match status" value="1"/>
</dbReference>
<dbReference type="PROSITE" id="PS50936">
    <property type="entry name" value="ENGC_GTPASE"/>
    <property type="match status" value="1"/>
</dbReference>
<dbReference type="InterPro" id="IPR027417">
    <property type="entry name" value="P-loop_NTPase"/>
</dbReference>
<dbReference type="RefSeq" id="WP_408105843.1">
    <property type="nucleotide sequence ID" value="NZ_JBFNFH010000013.1"/>
</dbReference>
<evidence type="ECO:0000256" key="1">
    <source>
        <dbReference type="ARBA" id="ARBA00022741"/>
    </source>
</evidence>